<name>A0A3N0E346_9ACTN</name>
<evidence type="ECO:0000259" key="1">
    <source>
        <dbReference type="Pfam" id="PF09995"/>
    </source>
</evidence>
<dbReference type="PANTHER" id="PTHR36151:SF3">
    <property type="entry name" value="ER-BOUND OXYGENASE MPAB_MPAB'_RUBBER OXYGENASE CATALYTIC DOMAIN-CONTAINING PROTEIN"/>
    <property type="match status" value="1"/>
</dbReference>
<dbReference type="Proteomes" id="UP000269198">
    <property type="component" value="Unassembled WGS sequence"/>
</dbReference>
<sequence length="261" mass="30132">MMIGASLLAGTANVIMQLAHPAVGYGVVESTVESGQIFRHPIKRTRTTLSYLVVATLGTDRERQLYRREVNRSHAPVRSGASSPVSYNAFDHDLQLWVAACLYKGVEDVHRYFGPSLTDSQATALYRYGARLGTTLQMPEELWPADRAAFDEYWNESLDRISIDDTVRQYLYDLAVLGFAPRIVRWTLGPFNRFVTTGFLPPRFREEMRLPWSDRQQRRFDRLMSVLGAVVRRLPAPLRRFPFNLVWWDVRRRIRTGRPLV</sequence>
<gene>
    <name evidence="2" type="ORF">EFW17_19975</name>
</gene>
<dbReference type="OrthoDB" id="3422701at2"/>
<evidence type="ECO:0000313" key="2">
    <source>
        <dbReference type="EMBL" id="RNL82219.1"/>
    </source>
</evidence>
<evidence type="ECO:0000313" key="3">
    <source>
        <dbReference type="Proteomes" id="UP000269198"/>
    </source>
</evidence>
<keyword evidence="3" id="KW-1185">Reference proteome</keyword>
<dbReference type="AlphaFoldDB" id="A0A3N0E346"/>
<dbReference type="GO" id="GO:0016491">
    <property type="term" value="F:oxidoreductase activity"/>
    <property type="evidence" value="ECO:0007669"/>
    <property type="project" value="InterPro"/>
</dbReference>
<comment type="caution">
    <text evidence="2">The sequence shown here is derived from an EMBL/GenBank/DDBJ whole genome shotgun (WGS) entry which is preliminary data.</text>
</comment>
<dbReference type="InterPro" id="IPR018713">
    <property type="entry name" value="MPAB/Lcp_cat_dom"/>
</dbReference>
<dbReference type="Pfam" id="PF09995">
    <property type="entry name" value="MPAB_Lcp_cat"/>
    <property type="match status" value="1"/>
</dbReference>
<dbReference type="EMBL" id="RJMB01000025">
    <property type="protein sequence ID" value="RNL82219.1"/>
    <property type="molecule type" value="Genomic_DNA"/>
</dbReference>
<accession>A0A3N0E346</accession>
<reference evidence="2 3" key="1">
    <citation type="submission" date="2018-11" db="EMBL/GenBank/DDBJ databases">
        <title>The genome draft of YIM 96095.</title>
        <authorList>
            <person name="Tang S.-K."/>
            <person name="Chunyu W.-X."/>
            <person name="Feng Y.-Z."/>
        </authorList>
    </citation>
    <scope>NUCLEOTIDE SEQUENCE [LARGE SCALE GENOMIC DNA]</scope>
    <source>
        <strain evidence="2 3">YIM 96095</strain>
    </source>
</reference>
<protein>
    <submittedName>
        <fullName evidence="2">DUF2236 domain-containing protein</fullName>
    </submittedName>
</protein>
<proteinExistence type="predicted"/>
<organism evidence="2 3">
    <name type="scientific">Halostreptopolyspora alba</name>
    <dbReference type="NCBI Taxonomy" id="2487137"/>
    <lineage>
        <taxon>Bacteria</taxon>
        <taxon>Bacillati</taxon>
        <taxon>Actinomycetota</taxon>
        <taxon>Actinomycetes</taxon>
        <taxon>Streptosporangiales</taxon>
        <taxon>Nocardiopsidaceae</taxon>
        <taxon>Halostreptopolyspora</taxon>
    </lineage>
</organism>
<dbReference type="PANTHER" id="PTHR36151">
    <property type="entry name" value="BLR2777 PROTEIN"/>
    <property type="match status" value="1"/>
</dbReference>
<feature type="domain" description="ER-bound oxygenase mpaB/mpaB'/Rubber oxygenase catalytic" evidence="1">
    <location>
        <begin position="4"/>
        <end position="228"/>
    </location>
</feature>